<keyword evidence="7 9" id="KW-0274">FAD</keyword>
<dbReference type="NCBIfam" id="TIGR01320">
    <property type="entry name" value="mal_quin_oxido"/>
    <property type="match status" value="1"/>
</dbReference>
<comment type="pathway">
    <text evidence="3 9">Carbohydrate metabolism; tricarboxylic acid cycle; oxaloacetate from (S)-malate (quinone route): step 1/1.</text>
</comment>
<dbReference type="PANTHER" id="PTHR43104">
    <property type="entry name" value="L-2-HYDROXYGLUTARATE DEHYDROGENASE, MITOCHONDRIAL"/>
    <property type="match status" value="1"/>
</dbReference>
<evidence type="ECO:0000256" key="6">
    <source>
        <dbReference type="ARBA" id="ARBA00022630"/>
    </source>
</evidence>
<dbReference type="Gene3D" id="3.50.50.60">
    <property type="entry name" value="FAD/NAD(P)-binding domain"/>
    <property type="match status" value="1"/>
</dbReference>
<dbReference type="NCBIfam" id="NF003606">
    <property type="entry name" value="PRK05257.2-1"/>
    <property type="match status" value="1"/>
</dbReference>
<evidence type="ECO:0000256" key="4">
    <source>
        <dbReference type="ARBA" id="ARBA00006389"/>
    </source>
</evidence>
<dbReference type="GO" id="GO:0047545">
    <property type="term" value="F:(S)-2-hydroxyglutarate dehydrogenase activity"/>
    <property type="evidence" value="ECO:0007669"/>
    <property type="project" value="TreeGrafter"/>
</dbReference>
<keyword evidence="8 9" id="KW-0560">Oxidoreductase</keyword>
<dbReference type="HAMAP" id="MF_00212">
    <property type="entry name" value="MQO"/>
    <property type="match status" value="1"/>
</dbReference>
<dbReference type="Proteomes" id="UP000621516">
    <property type="component" value="Unassembled WGS sequence"/>
</dbReference>
<evidence type="ECO:0000256" key="7">
    <source>
        <dbReference type="ARBA" id="ARBA00022827"/>
    </source>
</evidence>
<dbReference type="SUPFAM" id="SSF51905">
    <property type="entry name" value="FAD/NAD(P)-binding domain"/>
    <property type="match status" value="1"/>
</dbReference>
<sequence>MAKTIKHSEFVLIGGGIMSATLAIQLFEKFPGKKITIIEKLPKMAEESSEAWNNAGTGHAGNCELNYTPEKKGAVKKGSIDTTKAINISEQFNETLSFWKDCAEKGYIKNLSKCINEVPHISFVEGTKNVEFLEKRWNALKEVPHFRDMVFSKDINEIKEWIPLMMEGRDEKESIAATYFEKGYDVNFGEIADQLFNFLGKQDNVELVNNSNVYNLQQTDNKRWLISVKGQSVGKHWKIVTNYVFIGAGGGALPLLEKSNIKEARGYGGFPISGLWLRCTNPEVIERHQAKVYGKAKKGSPPMSVPHMDTRMINGRKELLFGPFAGFTTKFLKHGSMFDLPRSVEFDNIMSLLGAGYQNLPLVKYLIKQVSLSFKDRMEMLREFYPEANDDDWKIVVAGQRVQIIKRNKKGFGKLEFGTEIIVSKDKTIAALLGASPGASTSYSVMKSVIEKCF</sequence>
<dbReference type="RefSeq" id="WP_188223253.1">
    <property type="nucleotide sequence ID" value="NZ_JACVXD010000003.1"/>
</dbReference>
<evidence type="ECO:0000313" key="10">
    <source>
        <dbReference type="EMBL" id="MBD0823942.1"/>
    </source>
</evidence>
<evidence type="ECO:0000256" key="8">
    <source>
        <dbReference type="ARBA" id="ARBA00023002"/>
    </source>
</evidence>
<comment type="cofactor">
    <cofactor evidence="2 9">
        <name>FAD</name>
        <dbReference type="ChEBI" id="CHEBI:57692"/>
    </cofactor>
</comment>
<evidence type="ECO:0000256" key="1">
    <source>
        <dbReference type="ARBA" id="ARBA00001139"/>
    </source>
</evidence>
<dbReference type="NCBIfam" id="NF003611">
    <property type="entry name" value="PRK05257.3-2"/>
    <property type="match status" value="1"/>
</dbReference>
<name>A0A8J6PVI3_9FLAO</name>
<keyword evidence="5 9" id="KW-0816">Tricarboxylic acid cycle</keyword>
<comment type="caution">
    <text evidence="10">The sequence shown here is derived from an EMBL/GenBank/DDBJ whole genome shotgun (WGS) entry which is preliminary data.</text>
</comment>
<proteinExistence type="inferred from homology"/>
<dbReference type="AlphaFoldDB" id="A0A8J6PVI3"/>
<keyword evidence="6 9" id="KW-0285">Flavoprotein</keyword>
<accession>A0A8J6PVI3</accession>
<dbReference type="InterPro" id="IPR036188">
    <property type="entry name" value="FAD/NAD-bd_sf"/>
</dbReference>
<evidence type="ECO:0000313" key="11">
    <source>
        <dbReference type="Proteomes" id="UP000621516"/>
    </source>
</evidence>
<keyword evidence="11" id="KW-1185">Reference proteome</keyword>
<organism evidence="10 11">
    <name type="scientific">Aestuariibaculum marinum</name>
    <dbReference type="NCBI Taxonomy" id="2683592"/>
    <lineage>
        <taxon>Bacteria</taxon>
        <taxon>Pseudomonadati</taxon>
        <taxon>Bacteroidota</taxon>
        <taxon>Flavobacteriia</taxon>
        <taxon>Flavobacteriales</taxon>
        <taxon>Flavobacteriaceae</taxon>
    </lineage>
</organism>
<reference evidence="10 11" key="1">
    <citation type="journal article" date="2018" name="J. Microbiol.">
        <title>Aestuariibaculum marinum sp. nov., a marine bacterium isolated from seawater in South Korea.</title>
        <authorList>
            <person name="Choi J."/>
            <person name="Lee D."/>
            <person name="Jang J.H."/>
            <person name="Cha S."/>
            <person name="Seo T."/>
        </authorList>
    </citation>
    <scope>NUCLEOTIDE SEQUENCE [LARGE SCALE GENOMIC DNA]</scope>
    <source>
        <strain evidence="10 11">IP7</strain>
    </source>
</reference>
<evidence type="ECO:0000256" key="3">
    <source>
        <dbReference type="ARBA" id="ARBA00005012"/>
    </source>
</evidence>
<dbReference type="PANTHER" id="PTHR43104:SF2">
    <property type="entry name" value="L-2-HYDROXYGLUTARATE DEHYDROGENASE, MITOCHONDRIAL"/>
    <property type="match status" value="1"/>
</dbReference>
<dbReference type="InterPro" id="IPR006231">
    <property type="entry name" value="MQO"/>
</dbReference>
<evidence type="ECO:0000256" key="5">
    <source>
        <dbReference type="ARBA" id="ARBA00022532"/>
    </source>
</evidence>
<protein>
    <recommendedName>
        <fullName evidence="9">Probable malate:quinone oxidoreductase</fullName>
        <ecNumber evidence="9">1.1.5.4</ecNumber>
    </recommendedName>
    <alternativeName>
        <fullName evidence="9">MQO</fullName>
    </alternativeName>
    <alternativeName>
        <fullName evidence="9">Malate dehydrogenase [quinone]</fullName>
    </alternativeName>
</protein>
<dbReference type="EMBL" id="JACVXD010000003">
    <property type="protein sequence ID" value="MBD0823942.1"/>
    <property type="molecule type" value="Genomic_DNA"/>
</dbReference>
<comment type="catalytic activity">
    <reaction evidence="1 9">
        <text>(S)-malate + a quinone = a quinol + oxaloacetate</text>
        <dbReference type="Rhea" id="RHEA:46012"/>
        <dbReference type="ChEBI" id="CHEBI:15589"/>
        <dbReference type="ChEBI" id="CHEBI:16452"/>
        <dbReference type="ChEBI" id="CHEBI:24646"/>
        <dbReference type="ChEBI" id="CHEBI:132124"/>
        <dbReference type="EC" id="1.1.5.4"/>
    </reaction>
</comment>
<dbReference type="GO" id="GO:0006099">
    <property type="term" value="P:tricarboxylic acid cycle"/>
    <property type="evidence" value="ECO:0007669"/>
    <property type="project" value="UniProtKB-UniRule"/>
</dbReference>
<gene>
    <name evidence="9 10" type="primary">mqo</name>
    <name evidence="10" type="ORF">ICJ85_07895</name>
</gene>
<dbReference type="GO" id="GO:0008924">
    <property type="term" value="F:L-malate dehydrogenase (quinone) activity"/>
    <property type="evidence" value="ECO:0007669"/>
    <property type="project" value="UniProtKB-UniRule"/>
</dbReference>
<dbReference type="EC" id="1.1.5.4" evidence="9"/>
<dbReference type="UniPathway" id="UPA00223">
    <property type="reaction ID" value="UER01008"/>
</dbReference>
<comment type="similarity">
    <text evidence="4 9">Belongs to the MQO family.</text>
</comment>
<dbReference type="Pfam" id="PF06039">
    <property type="entry name" value="Mqo"/>
    <property type="match status" value="1"/>
</dbReference>
<evidence type="ECO:0000256" key="9">
    <source>
        <dbReference type="HAMAP-Rule" id="MF_00212"/>
    </source>
</evidence>
<evidence type="ECO:0000256" key="2">
    <source>
        <dbReference type="ARBA" id="ARBA00001974"/>
    </source>
</evidence>